<organism evidence="3 4">
    <name type="scientific">Lactobacillus johnsonii</name>
    <dbReference type="NCBI Taxonomy" id="33959"/>
    <lineage>
        <taxon>Bacteria</taxon>
        <taxon>Bacillati</taxon>
        <taxon>Bacillota</taxon>
        <taxon>Bacilli</taxon>
        <taxon>Lactobacillales</taxon>
        <taxon>Lactobacillaceae</taxon>
        <taxon>Lactobacillus</taxon>
    </lineage>
</organism>
<evidence type="ECO:0000313" key="3">
    <source>
        <dbReference type="EMBL" id="KXN76494.1"/>
    </source>
</evidence>
<keyword evidence="1" id="KW-1133">Transmembrane helix</keyword>
<dbReference type="Pfam" id="PF04536">
    <property type="entry name" value="TPM_phosphatase"/>
    <property type="match status" value="1"/>
</dbReference>
<comment type="caution">
    <text evidence="3">The sequence shown here is derived from an EMBL/GenBank/DDBJ whole genome shotgun (WGS) entry which is preliminary data.</text>
</comment>
<evidence type="ECO:0000259" key="2">
    <source>
        <dbReference type="Pfam" id="PF04536"/>
    </source>
</evidence>
<reference evidence="3 4" key="1">
    <citation type="submission" date="2016-02" db="EMBL/GenBank/DDBJ databases">
        <title>Complete Genome Sequences of Lactobacillus johnsonii Strain W1.</title>
        <authorList>
            <person name="Sun Y."/>
            <person name="Wu X."/>
        </authorList>
    </citation>
    <scope>NUCLEOTIDE SEQUENCE [LARGE SCALE GENOMIC DNA]</scope>
    <source>
        <strain evidence="3 4">W1</strain>
    </source>
</reference>
<dbReference type="Gene3D" id="3.10.310.50">
    <property type="match status" value="1"/>
</dbReference>
<dbReference type="PANTHER" id="PTHR30373:SF2">
    <property type="entry name" value="UPF0603 PROTEIN YGCG"/>
    <property type="match status" value="1"/>
</dbReference>
<dbReference type="InterPro" id="IPR007621">
    <property type="entry name" value="TPM_dom"/>
</dbReference>
<accession>A0A9X0J7M5</accession>
<name>A0A9X0J7M5_LACJH</name>
<keyword evidence="1" id="KW-0812">Transmembrane</keyword>
<dbReference type="EMBL" id="LSNG01000020">
    <property type="protein sequence ID" value="KXN76494.1"/>
    <property type="molecule type" value="Genomic_DNA"/>
</dbReference>
<dbReference type="AlphaFoldDB" id="A0A9X0J7M5"/>
<proteinExistence type="predicted"/>
<feature type="transmembrane region" description="Helical" evidence="1">
    <location>
        <begin position="156"/>
        <end position="174"/>
    </location>
</feature>
<dbReference type="PANTHER" id="PTHR30373">
    <property type="entry name" value="UPF0603 PROTEIN YGCG"/>
    <property type="match status" value="1"/>
</dbReference>
<keyword evidence="1" id="KW-0472">Membrane</keyword>
<sequence>MDKAGVLNQQTVEEITQINESDLSKVTGHPEIAVITVKTTGDEAIEDYAQEQAQKYHIGQKGWNNGVLFVIATKDRKVRMQTGYGVEDVLPDDYINTLISGKTKEELHQNDWNAGVLSIVKQTSQRLQQKSDTLLSPSQQKEKSEDPTIFVDPFSVALWGGLIGVITVGVLIILKSSKEKAKVLANVNDILDKYGLVAGMNTSDDTIFLLSNDKKDEKYDEDNERETEDKNDVVFDLYDEKSELLSPKILARNLILANEINEDVKKIINNGTFNLRLSSAEAWKILNKDKSEE</sequence>
<dbReference type="RefSeq" id="WP_061400140.1">
    <property type="nucleotide sequence ID" value="NZ_LSNG01000020.1"/>
</dbReference>
<gene>
    <name evidence="3" type="ORF">AYJ53_03000</name>
</gene>
<evidence type="ECO:0000313" key="4">
    <source>
        <dbReference type="Proteomes" id="UP000070346"/>
    </source>
</evidence>
<evidence type="ECO:0000256" key="1">
    <source>
        <dbReference type="SAM" id="Phobius"/>
    </source>
</evidence>
<protein>
    <recommendedName>
        <fullName evidence="2">TPM domain-containing protein</fullName>
    </recommendedName>
</protein>
<feature type="domain" description="TPM" evidence="2">
    <location>
        <begin position="2"/>
        <end position="124"/>
    </location>
</feature>
<dbReference type="OrthoDB" id="9810918at2"/>
<dbReference type="Proteomes" id="UP000070346">
    <property type="component" value="Unassembled WGS sequence"/>
</dbReference>